<keyword evidence="33" id="KW-1185">Reference proteome</keyword>
<proteinExistence type="inferred from homology"/>
<keyword evidence="7" id="KW-0336">GPI-anchor</keyword>
<comment type="subcellular location">
    <subcellularLocation>
        <location evidence="2">Cell membrane</location>
        <topology evidence="2">Lipid-anchor</topology>
        <topology evidence="2">GPI-anchor</topology>
    </subcellularLocation>
</comment>
<keyword evidence="5" id="KW-1003">Cell membrane</keyword>
<reference evidence="32" key="1">
    <citation type="submission" date="2022-11" db="EMBL/GenBank/DDBJ databases">
        <title>Centuries of genome instability and evolution in soft-shell clam transmissible cancer (bioRxiv).</title>
        <authorList>
            <person name="Hart S.F.M."/>
            <person name="Yonemitsu M.A."/>
            <person name="Giersch R.M."/>
            <person name="Beal B.F."/>
            <person name="Arriagada G."/>
            <person name="Davis B.W."/>
            <person name="Ostrander E.A."/>
            <person name="Goff S.P."/>
            <person name="Metzger M.J."/>
        </authorList>
    </citation>
    <scope>NUCLEOTIDE SEQUENCE</scope>
    <source>
        <strain evidence="32">MELC-2E11</strain>
        <tissue evidence="32">Siphon/mantle</tissue>
    </source>
</reference>
<evidence type="ECO:0000256" key="28">
    <source>
        <dbReference type="ARBA" id="ARBA00048234"/>
    </source>
</evidence>
<keyword evidence="17" id="KW-0449">Lipoprotein</keyword>
<dbReference type="PANTHER" id="PTHR10151">
    <property type="entry name" value="ECTONUCLEOTIDE PYROPHOSPHATASE/PHOSPHODIESTERASE"/>
    <property type="match status" value="1"/>
</dbReference>
<evidence type="ECO:0000256" key="4">
    <source>
        <dbReference type="ARBA" id="ARBA00012318"/>
    </source>
</evidence>
<evidence type="ECO:0000256" key="7">
    <source>
        <dbReference type="ARBA" id="ARBA00022622"/>
    </source>
</evidence>
<evidence type="ECO:0000256" key="9">
    <source>
        <dbReference type="ARBA" id="ARBA00022729"/>
    </source>
</evidence>
<accession>A0ABY7EBG9</accession>
<evidence type="ECO:0000256" key="17">
    <source>
        <dbReference type="ARBA" id="ARBA00023288"/>
    </source>
</evidence>
<evidence type="ECO:0000256" key="21">
    <source>
        <dbReference type="ARBA" id="ARBA00047290"/>
    </source>
</evidence>
<evidence type="ECO:0000256" key="11">
    <source>
        <dbReference type="ARBA" id="ARBA00022833"/>
    </source>
</evidence>
<evidence type="ECO:0000256" key="16">
    <source>
        <dbReference type="ARBA" id="ARBA00023180"/>
    </source>
</evidence>
<keyword evidence="13" id="KW-0443">Lipid metabolism</keyword>
<evidence type="ECO:0000313" key="32">
    <source>
        <dbReference type="EMBL" id="WAR06524.1"/>
    </source>
</evidence>
<comment type="catalytic activity">
    <reaction evidence="27">
        <text>1-hexadecanoyl-sn-glycero-3-phosphocholine + H2O = 1-hexadecanoyl-sn-glycerol + phosphocholine + H(+)</text>
        <dbReference type="Rhea" id="RHEA:41119"/>
        <dbReference type="ChEBI" id="CHEBI:15377"/>
        <dbReference type="ChEBI" id="CHEBI:15378"/>
        <dbReference type="ChEBI" id="CHEBI:72998"/>
        <dbReference type="ChEBI" id="CHEBI:75542"/>
        <dbReference type="ChEBI" id="CHEBI:295975"/>
    </reaction>
    <physiologicalReaction direction="left-to-right" evidence="27">
        <dbReference type="Rhea" id="RHEA:41120"/>
    </physiologicalReaction>
</comment>
<keyword evidence="16" id="KW-0325">Glycoprotein</keyword>
<evidence type="ECO:0000256" key="14">
    <source>
        <dbReference type="ARBA" id="ARBA00023136"/>
    </source>
</evidence>
<evidence type="ECO:0000256" key="8">
    <source>
        <dbReference type="ARBA" id="ARBA00022723"/>
    </source>
</evidence>
<evidence type="ECO:0000256" key="19">
    <source>
        <dbReference type="ARBA" id="ARBA00032556"/>
    </source>
</evidence>
<keyword evidence="10" id="KW-0378">Hydrolase</keyword>
<name>A0ABY7EBG9_MYAAR</name>
<comment type="catalytic activity">
    <reaction evidence="29">
        <text>sn-glycerol 3-phosphocholine + H2O = phosphocholine + glycerol + H(+)</text>
        <dbReference type="Rhea" id="RHEA:19545"/>
        <dbReference type="ChEBI" id="CHEBI:15377"/>
        <dbReference type="ChEBI" id="CHEBI:15378"/>
        <dbReference type="ChEBI" id="CHEBI:16870"/>
        <dbReference type="ChEBI" id="CHEBI:17754"/>
        <dbReference type="ChEBI" id="CHEBI:295975"/>
        <dbReference type="EC" id="3.1.4.38"/>
    </reaction>
    <physiologicalReaction direction="left-to-right" evidence="29">
        <dbReference type="Rhea" id="RHEA:19546"/>
    </physiologicalReaction>
</comment>
<sequence length="178" mass="19893">MMYADVDVTGHLSGVNSQKLNESIIQVSRLFELILDSNIREEVNVVFLSDHGMASVSDTNIINITSVVDMSLITDIMEAGPLTYIYPRSGKENEPKTLKGLLQFKAHHGYDNAEKDMRGIFSAIGPDFKTQLTVPPIKMVDVYQLICHVTGIHPNPHNGTWAHVQSMLRDNHQVHVDL</sequence>
<evidence type="ECO:0000256" key="29">
    <source>
        <dbReference type="ARBA" id="ARBA00048703"/>
    </source>
</evidence>
<evidence type="ECO:0000256" key="10">
    <source>
        <dbReference type="ARBA" id="ARBA00022801"/>
    </source>
</evidence>
<comment type="catalytic activity">
    <reaction evidence="25">
        <text>a 1-acyl-sn-glycero-3-phosphocholine + H2O = a 1-acyl-sn-glycerol + phosphocholine + H(+)</text>
        <dbReference type="Rhea" id="RHEA:44720"/>
        <dbReference type="ChEBI" id="CHEBI:15377"/>
        <dbReference type="ChEBI" id="CHEBI:15378"/>
        <dbReference type="ChEBI" id="CHEBI:58168"/>
        <dbReference type="ChEBI" id="CHEBI:64683"/>
        <dbReference type="ChEBI" id="CHEBI:295975"/>
    </reaction>
    <physiologicalReaction direction="left-to-right" evidence="25">
        <dbReference type="Rhea" id="RHEA:44721"/>
    </physiologicalReaction>
</comment>
<protein>
    <recommendedName>
        <fullName evidence="4">glycerophosphocholine cholinephosphodiesterase</fullName>
        <ecNumber evidence="4">3.1.4.38</ecNumber>
    </recommendedName>
    <alternativeName>
        <fullName evidence="19">Choline-specific glycerophosphodiester phosphodiesterase</fullName>
    </alternativeName>
    <alternativeName>
        <fullName evidence="18">Ectonucleotide pyrophosphatase/phosphodiesterase family member 6</fullName>
    </alternativeName>
</protein>
<dbReference type="PANTHER" id="PTHR10151:SF66">
    <property type="entry name" value="GLYCEROPHOSPHOCHOLINE CHOLINEPHOSPHODIESTERASE ENPP6"/>
    <property type="match status" value="1"/>
</dbReference>
<comment type="catalytic activity">
    <reaction evidence="21">
        <text>1-dodecanoyl-sn-glycero-3-phosphocholine + H2O = 1-dodecanoyl-sn-glycerol + phosphocholine + H(+)</text>
        <dbReference type="Rhea" id="RHEA:41127"/>
        <dbReference type="ChEBI" id="CHEBI:15377"/>
        <dbReference type="ChEBI" id="CHEBI:15378"/>
        <dbReference type="ChEBI" id="CHEBI:74966"/>
        <dbReference type="ChEBI" id="CHEBI:75529"/>
        <dbReference type="ChEBI" id="CHEBI:295975"/>
    </reaction>
    <physiologicalReaction direction="left-to-right" evidence="21">
        <dbReference type="Rhea" id="RHEA:41128"/>
    </physiologicalReaction>
</comment>
<dbReference type="Gene3D" id="3.40.720.10">
    <property type="entry name" value="Alkaline Phosphatase, subunit A"/>
    <property type="match status" value="1"/>
</dbReference>
<evidence type="ECO:0000256" key="18">
    <source>
        <dbReference type="ARBA" id="ARBA00031167"/>
    </source>
</evidence>
<evidence type="ECO:0000256" key="5">
    <source>
        <dbReference type="ARBA" id="ARBA00022475"/>
    </source>
</evidence>
<keyword evidence="12" id="KW-0442">Lipid degradation</keyword>
<keyword evidence="8" id="KW-0479">Metal-binding</keyword>
<evidence type="ECO:0000256" key="26">
    <source>
        <dbReference type="ARBA" id="ARBA00047779"/>
    </source>
</evidence>
<comment type="cofactor">
    <cofactor evidence="1">
        <name>Zn(2+)</name>
        <dbReference type="ChEBI" id="CHEBI:29105"/>
    </cofactor>
</comment>
<keyword evidence="9" id="KW-0732">Signal</keyword>
<evidence type="ECO:0000256" key="15">
    <source>
        <dbReference type="ARBA" id="ARBA00023157"/>
    </source>
</evidence>
<dbReference type="EMBL" id="CP111016">
    <property type="protein sequence ID" value="WAR06524.1"/>
    <property type="molecule type" value="Genomic_DNA"/>
</dbReference>
<evidence type="ECO:0000256" key="20">
    <source>
        <dbReference type="ARBA" id="ARBA00046203"/>
    </source>
</evidence>
<evidence type="ECO:0000256" key="1">
    <source>
        <dbReference type="ARBA" id="ARBA00001947"/>
    </source>
</evidence>
<evidence type="ECO:0000256" key="22">
    <source>
        <dbReference type="ARBA" id="ARBA00047322"/>
    </source>
</evidence>
<evidence type="ECO:0000256" key="30">
    <source>
        <dbReference type="ARBA" id="ARBA00049092"/>
    </source>
</evidence>
<comment type="catalytic activity">
    <reaction evidence="30">
        <text>1-(9Z,12Z)-octadecadienoyl-sn-glycero-3-phosphocholine + H2O = 1-(9Z,12Z-octadecadienoyl)-sn-glycerol + phosphocholine + H(+)</text>
        <dbReference type="Rhea" id="RHEA:41115"/>
        <dbReference type="ChEBI" id="CHEBI:15377"/>
        <dbReference type="ChEBI" id="CHEBI:15378"/>
        <dbReference type="ChEBI" id="CHEBI:28733"/>
        <dbReference type="ChEBI" id="CHEBI:75561"/>
        <dbReference type="ChEBI" id="CHEBI:295975"/>
    </reaction>
    <physiologicalReaction direction="left-to-right" evidence="30">
        <dbReference type="Rhea" id="RHEA:41116"/>
    </physiologicalReaction>
</comment>
<gene>
    <name evidence="32" type="ORF">MAR_021893</name>
</gene>
<dbReference type="InterPro" id="IPR002591">
    <property type="entry name" value="Phosphodiest/P_Trfase"/>
</dbReference>
<keyword evidence="6" id="KW-0597">Phosphoprotein</keyword>
<dbReference type="SUPFAM" id="SSF53649">
    <property type="entry name" value="Alkaline phosphatase-like"/>
    <property type="match status" value="1"/>
</dbReference>
<evidence type="ECO:0000256" key="2">
    <source>
        <dbReference type="ARBA" id="ARBA00004609"/>
    </source>
</evidence>
<evidence type="ECO:0000256" key="23">
    <source>
        <dbReference type="ARBA" id="ARBA00047482"/>
    </source>
</evidence>
<comment type="similarity">
    <text evidence="3">Belongs to the nucleotide pyrophosphatase/phosphodiesterase family.</text>
</comment>
<evidence type="ECO:0000256" key="25">
    <source>
        <dbReference type="ARBA" id="ARBA00047600"/>
    </source>
</evidence>
<evidence type="ECO:0000256" key="24">
    <source>
        <dbReference type="ARBA" id="ARBA00047494"/>
    </source>
</evidence>
<evidence type="ECO:0000313" key="33">
    <source>
        <dbReference type="Proteomes" id="UP001164746"/>
    </source>
</evidence>
<keyword evidence="15" id="KW-1015">Disulfide bond</keyword>
<evidence type="ECO:0000256" key="6">
    <source>
        <dbReference type="ARBA" id="ARBA00022553"/>
    </source>
</evidence>
<keyword evidence="11" id="KW-0862">Zinc</keyword>
<evidence type="ECO:0000256" key="12">
    <source>
        <dbReference type="ARBA" id="ARBA00022963"/>
    </source>
</evidence>
<evidence type="ECO:0000256" key="31">
    <source>
        <dbReference type="ARBA" id="ARBA00049320"/>
    </source>
</evidence>
<evidence type="ECO:0000256" key="3">
    <source>
        <dbReference type="ARBA" id="ARBA00010594"/>
    </source>
</evidence>
<comment type="catalytic activity">
    <reaction evidence="22">
        <text>1-(9Z-octadecenoyl)-sn-glycero-3-phosphocholine + H2O = 1-(9Z-octadecenoyl)-sn-glycerol + phosphocholine + H(+)</text>
        <dbReference type="Rhea" id="RHEA:41091"/>
        <dbReference type="ChEBI" id="CHEBI:15377"/>
        <dbReference type="ChEBI" id="CHEBI:15378"/>
        <dbReference type="ChEBI" id="CHEBI:28610"/>
        <dbReference type="ChEBI" id="CHEBI:75757"/>
        <dbReference type="ChEBI" id="CHEBI:295975"/>
    </reaction>
    <physiologicalReaction direction="left-to-right" evidence="22">
        <dbReference type="Rhea" id="RHEA:41092"/>
    </physiologicalReaction>
</comment>
<dbReference type="EC" id="3.1.4.38" evidence="4"/>
<dbReference type="Proteomes" id="UP001164746">
    <property type="component" value="Chromosome 5"/>
</dbReference>
<keyword evidence="14" id="KW-0472">Membrane</keyword>
<evidence type="ECO:0000256" key="13">
    <source>
        <dbReference type="ARBA" id="ARBA00023098"/>
    </source>
</evidence>
<evidence type="ECO:0000256" key="27">
    <source>
        <dbReference type="ARBA" id="ARBA00048209"/>
    </source>
</evidence>
<comment type="catalytic activity">
    <reaction evidence="31">
        <text>1-(5Z,8Z,11Z,14Z-eicosatetraenoyl)-sn-glycero-3-phosphocholine + H2O = 1-(5Z,8Z,11Z,14Z-eicosatetraenoyl)-sn-glycerol + phosphocholine + H(+)</text>
        <dbReference type="Rhea" id="RHEA:41003"/>
        <dbReference type="ChEBI" id="CHEBI:15377"/>
        <dbReference type="ChEBI" id="CHEBI:15378"/>
        <dbReference type="ChEBI" id="CHEBI:34071"/>
        <dbReference type="ChEBI" id="CHEBI:74344"/>
        <dbReference type="ChEBI" id="CHEBI:295975"/>
    </reaction>
    <physiologicalReaction direction="left-to-right" evidence="31">
        <dbReference type="Rhea" id="RHEA:41004"/>
    </physiologicalReaction>
</comment>
<comment type="catalytic activity">
    <reaction evidence="26">
        <text>1-tetradecanoyl-sn-glycero-3-phosphocholine + H2O = 1-tetradecanoyl-sn-glycerol + phosphocholine + H(+)</text>
        <dbReference type="Rhea" id="RHEA:40999"/>
        <dbReference type="ChEBI" id="CHEBI:15377"/>
        <dbReference type="ChEBI" id="CHEBI:15378"/>
        <dbReference type="ChEBI" id="CHEBI:64489"/>
        <dbReference type="ChEBI" id="CHEBI:75536"/>
        <dbReference type="ChEBI" id="CHEBI:295975"/>
    </reaction>
    <physiologicalReaction direction="left-to-right" evidence="26">
        <dbReference type="Rhea" id="RHEA:41000"/>
    </physiologicalReaction>
</comment>
<dbReference type="Pfam" id="PF01663">
    <property type="entry name" value="Phosphodiest"/>
    <property type="match status" value="1"/>
</dbReference>
<dbReference type="InterPro" id="IPR017850">
    <property type="entry name" value="Alkaline_phosphatase_core_sf"/>
</dbReference>
<comment type="catalytic activity">
    <reaction evidence="23">
        <text>glycero-2-phosphocholine + H2O = phosphocholine + glycerol + H(+)</text>
        <dbReference type="Rhea" id="RHEA:61684"/>
        <dbReference type="ChEBI" id="CHEBI:15377"/>
        <dbReference type="ChEBI" id="CHEBI:15378"/>
        <dbReference type="ChEBI" id="CHEBI:17754"/>
        <dbReference type="ChEBI" id="CHEBI:144950"/>
        <dbReference type="ChEBI" id="CHEBI:295975"/>
    </reaction>
    <physiologicalReaction direction="left-to-right" evidence="23">
        <dbReference type="Rhea" id="RHEA:61685"/>
    </physiologicalReaction>
</comment>
<comment type="catalytic activity">
    <reaction evidence="24">
        <text>a 1-O-alkyl-sn-glycero-3-phosphocholine + H2O = a 1-O-alkyl-sn-glycerol + phosphocholine + H(+)</text>
        <dbReference type="Rhea" id="RHEA:36083"/>
        <dbReference type="ChEBI" id="CHEBI:15377"/>
        <dbReference type="ChEBI" id="CHEBI:15378"/>
        <dbReference type="ChEBI" id="CHEBI:15850"/>
        <dbReference type="ChEBI" id="CHEBI:30909"/>
        <dbReference type="ChEBI" id="CHEBI:295975"/>
    </reaction>
    <physiologicalReaction direction="left-to-right" evidence="24">
        <dbReference type="Rhea" id="RHEA:36084"/>
    </physiologicalReaction>
</comment>
<organism evidence="32 33">
    <name type="scientific">Mya arenaria</name>
    <name type="common">Soft-shell clam</name>
    <dbReference type="NCBI Taxonomy" id="6604"/>
    <lineage>
        <taxon>Eukaryota</taxon>
        <taxon>Metazoa</taxon>
        <taxon>Spiralia</taxon>
        <taxon>Lophotrochozoa</taxon>
        <taxon>Mollusca</taxon>
        <taxon>Bivalvia</taxon>
        <taxon>Autobranchia</taxon>
        <taxon>Heteroconchia</taxon>
        <taxon>Euheterodonta</taxon>
        <taxon>Imparidentia</taxon>
        <taxon>Neoheterodontei</taxon>
        <taxon>Myida</taxon>
        <taxon>Myoidea</taxon>
        <taxon>Myidae</taxon>
        <taxon>Mya</taxon>
    </lineage>
</organism>
<comment type="catalytic activity">
    <reaction evidence="28">
        <text>sphing-4-enine-phosphocholine + H2O = sphing-4-enine + phosphocholine + H(+)</text>
        <dbReference type="Rhea" id="RHEA:41095"/>
        <dbReference type="ChEBI" id="CHEBI:15377"/>
        <dbReference type="ChEBI" id="CHEBI:15378"/>
        <dbReference type="ChEBI" id="CHEBI:57756"/>
        <dbReference type="ChEBI" id="CHEBI:58906"/>
        <dbReference type="ChEBI" id="CHEBI:295975"/>
    </reaction>
    <physiologicalReaction direction="left-to-right" evidence="28">
        <dbReference type="Rhea" id="RHEA:41096"/>
    </physiologicalReaction>
</comment>
<comment type="function">
    <text evidence="20">Choline-specific glycerophosphodiesterase that hydrolyzes glycerophosphocholine (GPC) and lysophosphatidylcholine (LPC) and contributes to supplying choline to the cells. Has a preference for LPC with short (12:0 and 14:0) or polyunsaturated (18:2 and 20:4) fatty acids. In vitro, hydrolyzes only choline-containing lysophospholipids, such as sphingosylphosphorylcholine (SPC), platelet-activating factor (PAF) and lysoPAF, but not other lysophospholipids.</text>
</comment>